<dbReference type="RefSeq" id="XP_007908362.1">
    <property type="nucleotide sequence ID" value="XM_007910171.2"/>
</dbReference>
<keyword evidence="3" id="KW-0472">Membrane</keyword>
<evidence type="ECO:0000256" key="3">
    <source>
        <dbReference type="SAM" id="Phobius"/>
    </source>
</evidence>
<dbReference type="AlphaFoldDB" id="V9KV00"/>
<dbReference type="CDD" id="cd17491">
    <property type="entry name" value="MFS_MFSD12"/>
    <property type="match status" value="1"/>
</dbReference>
<dbReference type="InterPro" id="IPR039672">
    <property type="entry name" value="MFS_2"/>
</dbReference>
<gene>
    <name evidence="5" type="primary">mfsd12a</name>
</gene>
<name>V9KV00_CALMI</name>
<dbReference type="FunFam" id="1.20.1250.20:FF:000905">
    <property type="entry name" value="Major facilitator superfamily domain containing 12"/>
    <property type="match status" value="1"/>
</dbReference>
<evidence type="ECO:0000256" key="1">
    <source>
        <dbReference type="ARBA" id="ARBA00004141"/>
    </source>
</evidence>
<accession>V9KV00</accession>
<keyword evidence="3" id="KW-1133">Transmembrane helix</keyword>
<dbReference type="OrthoDB" id="1730117at2759"/>
<feature type="transmembrane region" description="Helical" evidence="3">
    <location>
        <begin position="29"/>
        <end position="54"/>
    </location>
</feature>
<dbReference type="GO" id="GO:0008643">
    <property type="term" value="P:carbohydrate transport"/>
    <property type="evidence" value="ECO:0007669"/>
    <property type="project" value="InterPro"/>
</dbReference>
<feature type="transmembrane region" description="Helical" evidence="3">
    <location>
        <begin position="355"/>
        <end position="375"/>
    </location>
</feature>
<dbReference type="OMA" id="KSDTSEW"/>
<dbReference type="GeneTree" id="ENSGT00390000005318"/>
<comment type="subcellular location">
    <subcellularLocation>
        <location evidence="1">Membrane</location>
        <topology evidence="1">Multi-pass membrane protein</topology>
    </subcellularLocation>
</comment>
<feature type="transmembrane region" description="Helical" evidence="3">
    <location>
        <begin position="426"/>
        <end position="452"/>
    </location>
</feature>
<dbReference type="Proteomes" id="UP000314986">
    <property type="component" value="Unassembled WGS sequence"/>
</dbReference>
<dbReference type="PANTHER" id="PTHR11328:SF28">
    <property type="entry name" value="MAJOR FACILITATOR SUPERFAMILY DOMAIN-CONTAINING PROTEIN 12"/>
    <property type="match status" value="1"/>
</dbReference>
<evidence type="ECO:0000256" key="2">
    <source>
        <dbReference type="ARBA" id="ARBA00008335"/>
    </source>
</evidence>
<reference evidence="4 6" key="3">
    <citation type="journal article" date="2014" name="Nature">
        <title>Elephant shark genome provides unique insights into gnathostome evolution.</title>
        <authorList>
            <consortium name="International Elephant Shark Genome Sequencing Consortium"/>
            <person name="Venkatesh B."/>
            <person name="Lee A.P."/>
            <person name="Ravi V."/>
            <person name="Maurya A.K."/>
            <person name="Lian M.M."/>
            <person name="Swann J.B."/>
            <person name="Ohta Y."/>
            <person name="Flajnik M.F."/>
            <person name="Sutoh Y."/>
            <person name="Kasahara M."/>
            <person name="Hoon S."/>
            <person name="Gangu V."/>
            <person name="Roy S.W."/>
            <person name="Irimia M."/>
            <person name="Korzh V."/>
            <person name="Kondrychyn I."/>
            <person name="Lim Z.W."/>
            <person name="Tay B.H."/>
            <person name="Tohari S."/>
            <person name="Kong K.W."/>
            <person name="Ho S."/>
            <person name="Lorente-Galdos B."/>
            <person name="Quilez J."/>
            <person name="Marques-Bonet T."/>
            <person name="Raney B.J."/>
            <person name="Ingham P.W."/>
            <person name="Tay A."/>
            <person name="Hillier L.W."/>
            <person name="Minx P."/>
            <person name="Boehm T."/>
            <person name="Wilson R.K."/>
            <person name="Brenner S."/>
            <person name="Warren W.C."/>
        </authorList>
    </citation>
    <scope>NUCLEOTIDE SEQUENCE</scope>
    <source>
        <tissue evidence="4">Intestine</tissue>
    </source>
</reference>
<proteinExistence type="evidence at transcript level"/>
<reference evidence="6" key="2">
    <citation type="journal article" date="2007" name="PLoS Biol.">
        <title>Survey sequencing and comparative analysis of the elephant shark (Callorhinchus milii) genome.</title>
        <authorList>
            <person name="Venkatesh B."/>
            <person name="Kirkness E.F."/>
            <person name="Loh Y.H."/>
            <person name="Halpern A.L."/>
            <person name="Lee A.P."/>
            <person name="Johnson J."/>
            <person name="Dandona N."/>
            <person name="Viswanathan L.D."/>
            <person name="Tay A."/>
            <person name="Venter J.C."/>
            <person name="Strausberg R.L."/>
            <person name="Brenner S."/>
        </authorList>
    </citation>
    <scope>NUCLEOTIDE SEQUENCE [LARGE SCALE GENOMIC DNA]</scope>
</reference>
<feature type="transmembrane region" description="Helical" evidence="3">
    <location>
        <begin position="298"/>
        <end position="317"/>
    </location>
</feature>
<dbReference type="InterPro" id="IPR036259">
    <property type="entry name" value="MFS_trans_sf"/>
</dbReference>
<dbReference type="PANTHER" id="PTHR11328">
    <property type="entry name" value="MAJOR FACILITATOR SUPERFAMILY DOMAIN-CONTAINING PROTEIN"/>
    <property type="match status" value="1"/>
</dbReference>
<reference evidence="5" key="4">
    <citation type="submission" date="2025-05" db="UniProtKB">
        <authorList>
            <consortium name="Ensembl"/>
        </authorList>
    </citation>
    <scope>IDENTIFICATION</scope>
</reference>
<reference evidence="6" key="1">
    <citation type="journal article" date="2006" name="Science">
        <title>Ancient noncoding elements conserved in the human genome.</title>
        <authorList>
            <person name="Venkatesh B."/>
            <person name="Kirkness E.F."/>
            <person name="Loh Y.H."/>
            <person name="Halpern A.L."/>
            <person name="Lee A.P."/>
            <person name="Johnson J."/>
            <person name="Dandona N."/>
            <person name="Viswanathan L.D."/>
            <person name="Tay A."/>
            <person name="Venter J.C."/>
            <person name="Strausberg R.L."/>
            <person name="Brenner S."/>
        </authorList>
    </citation>
    <scope>NUCLEOTIDE SEQUENCE [LARGE SCALE GENOMIC DNA]</scope>
</reference>
<dbReference type="Ensembl" id="ENSCMIT00000001739.1">
    <property type="protein sequence ID" value="ENSCMIP00000001672.1"/>
    <property type="gene ID" value="ENSCMIG00000001044.1"/>
</dbReference>
<dbReference type="KEGG" id="cmk:103189686"/>
<feature type="transmembrane region" description="Helical" evidence="3">
    <location>
        <begin position="157"/>
        <end position="178"/>
    </location>
</feature>
<keyword evidence="3" id="KW-0812">Transmembrane</keyword>
<feature type="transmembrane region" description="Helical" evidence="3">
    <location>
        <begin position="198"/>
        <end position="220"/>
    </location>
</feature>
<evidence type="ECO:0000313" key="6">
    <source>
        <dbReference type="Proteomes" id="UP000314986"/>
    </source>
</evidence>
<dbReference type="EMBL" id="JW869927">
    <property type="protein sequence ID" value="AFP02445.1"/>
    <property type="molecule type" value="mRNA"/>
</dbReference>
<sequence>MAVGEPLSLCHRLCYAVGHFLNDLCASLWFTYLLLYIHAVLGFSSAGAGALLLVGQLADALSTPIIGLEADHGPACGCCGRRKTWHLVGTVCVALSFPFIFNPALGRTPATPEWAQLVYFLPFVVIFQFGWAATQISHLSLIPELASSQQEKVELTAFRYAFTVVANITVFAVAWLLFHFQGLDPASASSLGEQDIPLFRSLALIVVGIGTLFSIIFHVGTREPERVGQRLEAGNEDQEPLVERVGGPEQRLDWKHWLQELSFYHVACLYMCTRLIVNLSQTYIVMYITYTLNLPKNYVAIVPLVMYVSGFLSSFCMKPVNQWVGRNMTYFLGLVLILAFAYWVCFFRIEKDIFGAAVLLGSGSATILVTSLSMTADLIGDNTQSAAFVYGAMSFTDKLANGLGVITIQNLHPCRSQICCPQCGPFYHVAMVTVTGGVAIVALVALGATLIWPIKIRRGRNLSEVSDADCPTGSGSYNVIN</sequence>
<dbReference type="CTD" id="561964"/>
<evidence type="ECO:0000313" key="5">
    <source>
        <dbReference type="Ensembl" id="ENSCMIP00000001672.1"/>
    </source>
</evidence>
<dbReference type="Pfam" id="PF13347">
    <property type="entry name" value="MFS_2"/>
    <property type="match status" value="1"/>
</dbReference>
<dbReference type="GO" id="GO:0048021">
    <property type="term" value="P:regulation of melanin biosynthetic process"/>
    <property type="evidence" value="ECO:0007669"/>
    <property type="project" value="TreeGrafter"/>
</dbReference>
<dbReference type="GO" id="GO:0043474">
    <property type="term" value="P:pigment metabolic process involved in pigmentation"/>
    <property type="evidence" value="ECO:0007669"/>
    <property type="project" value="TreeGrafter"/>
</dbReference>
<comment type="similarity">
    <text evidence="2">Belongs to the major facilitator superfamily.</text>
</comment>
<dbReference type="GO" id="GO:0005886">
    <property type="term" value="C:plasma membrane"/>
    <property type="evidence" value="ECO:0007669"/>
    <property type="project" value="TreeGrafter"/>
</dbReference>
<dbReference type="GeneID" id="103189686"/>
<feature type="transmembrane region" description="Helical" evidence="3">
    <location>
        <begin position="87"/>
        <end position="105"/>
    </location>
</feature>
<dbReference type="GO" id="GO:0015293">
    <property type="term" value="F:symporter activity"/>
    <property type="evidence" value="ECO:0007669"/>
    <property type="project" value="InterPro"/>
</dbReference>
<keyword evidence="6" id="KW-1185">Reference proteome</keyword>
<organism evidence="4">
    <name type="scientific">Callorhinchus milii</name>
    <name type="common">Ghost shark</name>
    <dbReference type="NCBI Taxonomy" id="7868"/>
    <lineage>
        <taxon>Eukaryota</taxon>
        <taxon>Metazoa</taxon>
        <taxon>Chordata</taxon>
        <taxon>Craniata</taxon>
        <taxon>Vertebrata</taxon>
        <taxon>Chondrichthyes</taxon>
        <taxon>Holocephali</taxon>
        <taxon>Chimaeriformes</taxon>
        <taxon>Callorhinchidae</taxon>
        <taxon>Callorhinchus</taxon>
    </lineage>
</organism>
<dbReference type="STRING" id="7868.ENSCMIP00000001672"/>
<feature type="transmembrane region" description="Helical" evidence="3">
    <location>
        <begin position="117"/>
        <end position="136"/>
    </location>
</feature>
<dbReference type="Gene3D" id="1.20.1250.20">
    <property type="entry name" value="MFS general substrate transporter like domains"/>
    <property type="match status" value="2"/>
</dbReference>
<evidence type="ECO:0000313" key="4">
    <source>
        <dbReference type="EMBL" id="AFP02445.1"/>
    </source>
</evidence>
<dbReference type="SUPFAM" id="SSF103473">
    <property type="entry name" value="MFS general substrate transporter"/>
    <property type="match status" value="1"/>
</dbReference>
<feature type="transmembrane region" description="Helical" evidence="3">
    <location>
        <begin position="329"/>
        <end position="349"/>
    </location>
</feature>
<protein>
    <submittedName>
        <fullName evidence="5">Major facilitator superfamily domain containing 12a</fullName>
    </submittedName>
    <submittedName>
        <fullName evidence="4">Putative MFS-type transporter C19orf28-like protein</fullName>
    </submittedName>
</protein>